<keyword evidence="3" id="KW-1185">Reference proteome</keyword>
<gene>
    <name evidence="4" type="primary">LOC100379080</name>
</gene>
<sequence>MTSEEQPTVDSSVESSDADSAQEPSMKKRKISESKKSAFNPITEHRAWCPWVISYVMQQSDDHKSSPVPTYNNIPGWQAVFTLLAPKTSPLKENIQRLTDKDQTPPNQVWKAVRKILSFW</sequence>
<dbReference type="Proteomes" id="UP000694865">
    <property type="component" value="Unplaced"/>
</dbReference>
<dbReference type="GeneID" id="100379080"/>
<protein>
    <submittedName>
        <fullName evidence="4">Nuclear-interacting partner of ALK-like</fullName>
    </submittedName>
</protein>
<evidence type="ECO:0000313" key="3">
    <source>
        <dbReference type="Proteomes" id="UP000694865"/>
    </source>
</evidence>
<evidence type="ECO:0000256" key="1">
    <source>
        <dbReference type="SAM" id="MobiDB-lite"/>
    </source>
</evidence>
<evidence type="ECO:0000259" key="2">
    <source>
        <dbReference type="Pfam" id="PF08600"/>
    </source>
</evidence>
<dbReference type="InterPro" id="IPR013909">
    <property type="entry name" value="NuBaID_C"/>
</dbReference>
<feature type="region of interest" description="Disordered" evidence="1">
    <location>
        <begin position="1"/>
        <end position="36"/>
    </location>
</feature>
<feature type="domain" description="NuBaID C-terminal" evidence="2">
    <location>
        <begin position="32"/>
        <end position="84"/>
    </location>
</feature>
<proteinExistence type="predicted"/>
<dbReference type="RefSeq" id="XP_002741197.1">
    <property type="nucleotide sequence ID" value="XM_002741151.2"/>
</dbReference>
<name>A0ABM0H014_SACKO</name>
<dbReference type="PANTHER" id="PTHR15835:SF6">
    <property type="entry name" value="ZINC FINGER C3HC-TYPE PROTEIN 1"/>
    <property type="match status" value="1"/>
</dbReference>
<organism evidence="3 4">
    <name type="scientific">Saccoglossus kowalevskii</name>
    <name type="common">Acorn worm</name>
    <dbReference type="NCBI Taxonomy" id="10224"/>
    <lineage>
        <taxon>Eukaryota</taxon>
        <taxon>Metazoa</taxon>
        <taxon>Hemichordata</taxon>
        <taxon>Enteropneusta</taxon>
        <taxon>Harrimaniidae</taxon>
        <taxon>Saccoglossus</taxon>
    </lineage>
</organism>
<accession>A0ABM0H014</accession>
<reference evidence="4" key="1">
    <citation type="submission" date="2025-08" db="UniProtKB">
        <authorList>
            <consortium name="RefSeq"/>
        </authorList>
    </citation>
    <scope>IDENTIFICATION</scope>
    <source>
        <tissue evidence="4">Testes</tissue>
    </source>
</reference>
<feature type="compositionally biased region" description="Low complexity" evidence="1">
    <location>
        <begin position="9"/>
        <end position="21"/>
    </location>
</feature>
<evidence type="ECO:0000313" key="4">
    <source>
        <dbReference type="RefSeq" id="XP_002741197.1"/>
    </source>
</evidence>
<dbReference type="Pfam" id="PF08600">
    <property type="entry name" value="NuBaID_C"/>
    <property type="match status" value="1"/>
</dbReference>
<dbReference type="PANTHER" id="PTHR15835">
    <property type="entry name" value="NUCLEAR-INTERACTING PARTNER OF ALK"/>
    <property type="match status" value="1"/>
</dbReference>